<evidence type="ECO:0000259" key="2">
    <source>
        <dbReference type="Pfam" id="PF12735"/>
    </source>
</evidence>
<gene>
    <name evidence="3" type="ORF">NKR19_g6117</name>
</gene>
<dbReference type="EMBL" id="JANBVN010000091">
    <property type="protein sequence ID" value="KAJ9145233.1"/>
    <property type="molecule type" value="Genomic_DNA"/>
</dbReference>
<evidence type="ECO:0000256" key="1">
    <source>
        <dbReference type="SAM" id="MobiDB-lite"/>
    </source>
</evidence>
<dbReference type="Pfam" id="PF12735">
    <property type="entry name" value="IgD3_Trs65"/>
    <property type="match status" value="1"/>
</dbReference>
<sequence length="622" mass="67072">MAVAEDGDAPSAGKSFLGQSYLTYIVPFATDLKLEDALQHPDGPGKAIEQLEKREWLFFDETVDVYMVLRTPFADAKQLQASLAKVSISLEVRVVNNNATDRGGSPPSSEIIYTGIVPEGQEPFIATDEEETDLEDGDDQERYAYAAWRMPVFLARPRTRIQSPSVVFQAAASVRVSDAELTGGLKRGYLQSGVPSGLNLLESFSGDPALQGIKPRLSALRVSRVAPVTQPADQLRQIKGLQNLTLKIYPAVHTRVRFARPNAAPPSPALIALLEIDFTPFCDCESVLDNIAMSVTDGIVEDLNTQPGLSLPISCVAHDHVTLLYRLKPEQLDIIARNPTRDLDICISVTLLVDPSRCTPRLTMSWTTTLDFTLPVNPGFGQPITQPIQRSHRPSQLSITSTPESQSLISPRVSRPDALPSLEASAARTSEAPVPEFGITMTFTAPPEPVKAGEEFAWSVFVVNRTWPEQPAAAAASSMGLTPGATPHNAPPALPVAQPAPARKLALFAIPRRGGKNAAPNPAITRATHHPRAPQREVAEAVLDEGLVHAMQQQRAGLDGTDVVCLSADVRVGPLAPEACAVVELRFLALRKGVLGVEAVRVVDLGTQEHVDVRELPVVVVT</sequence>
<dbReference type="PANTHER" id="PTHR28159:SF1">
    <property type="entry name" value="TRAFFICKING PROTEIN PARTICLE COMPLEX II-SPECIFIC SUBUNIT 65"/>
    <property type="match status" value="1"/>
</dbReference>
<dbReference type="GO" id="GO:0006891">
    <property type="term" value="P:intra-Golgi vesicle-mediated transport"/>
    <property type="evidence" value="ECO:0007669"/>
    <property type="project" value="InterPro"/>
</dbReference>
<accession>A0AA38RTR0</accession>
<dbReference type="AlphaFoldDB" id="A0AA38RTR0"/>
<evidence type="ECO:0000313" key="4">
    <source>
        <dbReference type="Proteomes" id="UP001174691"/>
    </source>
</evidence>
<protein>
    <submittedName>
        <fullName evidence="3">TRAPP trafficking subunit Trs65-like protein</fullName>
    </submittedName>
</protein>
<comment type="caution">
    <text evidence="3">The sequence shown here is derived from an EMBL/GenBank/DDBJ whole genome shotgun (WGS) entry which is preliminary data.</text>
</comment>
<organism evidence="3 4">
    <name type="scientific">Coniochaeta hoffmannii</name>
    <dbReference type="NCBI Taxonomy" id="91930"/>
    <lineage>
        <taxon>Eukaryota</taxon>
        <taxon>Fungi</taxon>
        <taxon>Dikarya</taxon>
        <taxon>Ascomycota</taxon>
        <taxon>Pezizomycotina</taxon>
        <taxon>Sordariomycetes</taxon>
        <taxon>Sordariomycetidae</taxon>
        <taxon>Coniochaetales</taxon>
        <taxon>Coniochaetaceae</taxon>
        <taxon>Coniochaeta</taxon>
    </lineage>
</organism>
<name>A0AA38RTR0_9PEZI</name>
<dbReference type="InterPro" id="IPR024662">
    <property type="entry name" value="Trs65"/>
</dbReference>
<feature type="domain" description="Trafficking protein particle complex II-specific subunit 65 IgD3" evidence="2">
    <location>
        <begin position="415"/>
        <end position="621"/>
    </location>
</feature>
<feature type="region of interest" description="Disordered" evidence="1">
    <location>
        <begin position="388"/>
        <end position="415"/>
    </location>
</feature>
<keyword evidence="4" id="KW-1185">Reference proteome</keyword>
<evidence type="ECO:0000313" key="3">
    <source>
        <dbReference type="EMBL" id="KAJ9145233.1"/>
    </source>
</evidence>
<feature type="compositionally biased region" description="Polar residues" evidence="1">
    <location>
        <begin position="388"/>
        <end position="409"/>
    </location>
</feature>
<dbReference type="InterPro" id="IPR055420">
    <property type="entry name" value="IgD3_Trs65"/>
</dbReference>
<dbReference type="PANTHER" id="PTHR28159">
    <property type="entry name" value="TRAFFICKING PROTEIN PARTICLE COMPLEX II-SPECIFIC SUBUNIT 65"/>
    <property type="match status" value="1"/>
</dbReference>
<dbReference type="GO" id="GO:1990071">
    <property type="term" value="C:TRAPPII protein complex"/>
    <property type="evidence" value="ECO:0007669"/>
    <property type="project" value="InterPro"/>
</dbReference>
<dbReference type="Proteomes" id="UP001174691">
    <property type="component" value="Unassembled WGS sequence"/>
</dbReference>
<reference evidence="3" key="1">
    <citation type="submission" date="2022-07" db="EMBL/GenBank/DDBJ databases">
        <title>Fungi with potential for degradation of polypropylene.</title>
        <authorList>
            <person name="Gostincar C."/>
        </authorList>
    </citation>
    <scope>NUCLEOTIDE SEQUENCE</scope>
    <source>
        <strain evidence="3">EXF-13287</strain>
    </source>
</reference>
<dbReference type="GO" id="GO:0005802">
    <property type="term" value="C:trans-Golgi network"/>
    <property type="evidence" value="ECO:0007669"/>
    <property type="project" value="TreeGrafter"/>
</dbReference>
<proteinExistence type="predicted"/>